<sequence length="239" mass="26114">MKKRGQEEEKSENSERWLLTYADLITLLLALFIIMYGMSSENEAKLKAMSSALSEAFNGPTASEDIGTGSGSGSGSDAGTVMENVSPLESIYSQLDGYIHQQNLEDNVDLIKSDHSISIRLKDKLLFLGDSTILKSDSEATLKKVGQVVSQVYDDVNHLTITGNTADLGDRDPQNEAHSWQLSVNRAVTILNFLTDNGLSPEKMSVEGNSHYNPVANNDTEEGRSSNRRVEITITDAPN</sequence>
<keyword evidence="3" id="KW-1003">Cell membrane</keyword>
<evidence type="ECO:0000259" key="10">
    <source>
        <dbReference type="PROSITE" id="PS51123"/>
    </source>
</evidence>
<evidence type="ECO:0000256" key="7">
    <source>
        <dbReference type="PROSITE-ProRule" id="PRU00473"/>
    </source>
</evidence>
<comment type="subcellular location">
    <subcellularLocation>
        <location evidence="1">Cell membrane</location>
        <topology evidence="1">Single-pass membrane protein</topology>
    </subcellularLocation>
</comment>
<evidence type="ECO:0000256" key="2">
    <source>
        <dbReference type="ARBA" id="ARBA00008914"/>
    </source>
</evidence>
<evidence type="ECO:0000256" key="3">
    <source>
        <dbReference type="ARBA" id="ARBA00022475"/>
    </source>
</evidence>
<dbReference type="Proteomes" id="UP000254051">
    <property type="component" value="Unassembled WGS sequence"/>
</dbReference>
<comment type="similarity">
    <text evidence="2">Belongs to the MotB family.</text>
</comment>
<feature type="region of interest" description="Disordered" evidence="8">
    <location>
        <begin position="202"/>
        <end position="239"/>
    </location>
</feature>
<dbReference type="InterPro" id="IPR036737">
    <property type="entry name" value="OmpA-like_sf"/>
</dbReference>
<dbReference type="PANTHER" id="PTHR30329">
    <property type="entry name" value="STATOR ELEMENT OF FLAGELLAR MOTOR COMPLEX"/>
    <property type="match status" value="1"/>
</dbReference>
<evidence type="ECO:0000256" key="4">
    <source>
        <dbReference type="ARBA" id="ARBA00022692"/>
    </source>
</evidence>
<dbReference type="EMBL" id="UHJJ01000010">
    <property type="protein sequence ID" value="SUQ15157.1"/>
    <property type="molecule type" value="Genomic_DNA"/>
</dbReference>
<proteinExistence type="inferred from homology"/>
<dbReference type="PROSITE" id="PS51123">
    <property type="entry name" value="OMPA_2"/>
    <property type="match status" value="1"/>
</dbReference>
<gene>
    <name evidence="11" type="ORF">SAMN05216529_11060</name>
</gene>
<evidence type="ECO:0000256" key="6">
    <source>
        <dbReference type="ARBA" id="ARBA00023136"/>
    </source>
</evidence>
<dbReference type="InterPro" id="IPR050330">
    <property type="entry name" value="Bact_OuterMem_StrucFunc"/>
</dbReference>
<dbReference type="GO" id="GO:0005886">
    <property type="term" value="C:plasma membrane"/>
    <property type="evidence" value="ECO:0007669"/>
    <property type="project" value="UniProtKB-SubCell"/>
</dbReference>
<evidence type="ECO:0000256" key="9">
    <source>
        <dbReference type="SAM" id="Phobius"/>
    </source>
</evidence>
<evidence type="ECO:0000313" key="11">
    <source>
        <dbReference type="EMBL" id="SUQ15157.1"/>
    </source>
</evidence>
<feature type="domain" description="OmpA-like" evidence="10">
    <location>
        <begin position="113"/>
        <end position="238"/>
    </location>
</feature>
<keyword evidence="6 7" id="KW-0472">Membrane</keyword>
<keyword evidence="5 9" id="KW-1133">Transmembrane helix</keyword>
<feature type="compositionally biased region" description="Polar residues" evidence="8">
    <location>
        <begin position="207"/>
        <end position="218"/>
    </location>
</feature>
<evidence type="ECO:0000256" key="8">
    <source>
        <dbReference type="SAM" id="MobiDB-lite"/>
    </source>
</evidence>
<feature type="compositionally biased region" description="Basic and acidic residues" evidence="8">
    <location>
        <begin position="221"/>
        <end position="231"/>
    </location>
</feature>
<evidence type="ECO:0000256" key="1">
    <source>
        <dbReference type="ARBA" id="ARBA00004162"/>
    </source>
</evidence>
<dbReference type="Pfam" id="PF00691">
    <property type="entry name" value="OmpA"/>
    <property type="match status" value="1"/>
</dbReference>
<organism evidence="11 12">
    <name type="scientific">Faecalicatena contorta</name>
    <dbReference type="NCBI Taxonomy" id="39482"/>
    <lineage>
        <taxon>Bacteria</taxon>
        <taxon>Bacillati</taxon>
        <taxon>Bacillota</taxon>
        <taxon>Clostridia</taxon>
        <taxon>Lachnospirales</taxon>
        <taxon>Lachnospiraceae</taxon>
        <taxon>Faecalicatena</taxon>
    </lineage>
</organism>
<dbReference type="InterPro" id="IPR025713">
    <property type="entry name" value="MotB-like_N_dom"/>
</dbReference>
<keyword evidence="12" id="KW-1185">Reference proteome</keyword>
<evidence type="ECO:0000313" key="12">
    <source>
        <dbReference type="Proteomes" id="UP000254051"/>
    </source>
</evidence>
<dbReference type="Pfam" id="PF13677">
    <property type="entry name" value="MotB_plug"/>
    <property type="match status" value="1"/>
</dbReference>
<dbReference type="SUPFAM" id="SSF103088">
    <property type="entry name" value="OmpA-like"/>
    <property type="match status" value="1"/>
</dbReference>
<accession>A0A315ZVT1</accession>
<keyword evidence="4 9" id="KW-0812">Transmembrane</keyword>
<dbReference type="AlphaFoldDB" id="A0A315ZVT1"/>
<evidence type="ECO:0000256" key="5">
    <source>
        <dbReference type="ARBA" id="ARBA00022989"/>
    </source>
</evidence>
<reference evidence="12" key="1">
    <citation type="submission" date="2017-07" db="EMBL/GenBank/DDBJ databases">
        <authorList>
            <person name="Varghese N."/>
            <person name="Submissions S."/>
        </authorList>
    </citation>
    <scope>NUCLEOTIDE SEQUENCE [LARGE SCALE GENOMIC DNA]</scope>
    <source>
        <strain evidence="12">NLAE-zl-C134</strain>
    </source>
</reference>
<protein>
    <submittedName>
        <fullName evidence="11">Chemotaxis protein MotB</fullName>
    </submittedName>
</protein>
<feature type="region of interest" description="Disordered" evidence="8">
    <location>
        <begin position="60"/>
        <end position="80"/>
    </location>
</feature>
<dbReference type="PANTHER" id="PTHR30329:SF21">
    <property type="entry name" value="LIPOPROTEIN YIAD-RELATED"/>
    <property type="match status" value="1"/>
</dbReference>
<dbReference type="Gene3D" id="3.30.1330.60">
    <property type="entry name" value="OmpA-like domain"/>
    <property type="match status" value="1"/>
</dbReference>
<dbReference type="OrthoDB" id="9815217at2"/>
<feature type="transmembrane region" description="Helical" evidence="9">
    <location>
        <begin position="21"/>
        <end position="39"/>
    </location>
</feature>
<dbReference type="InterPro" id="IPR006665">
    <property type="entry name" value="OmpA-like"/>
</dbReference>
<dbReference type="CDD" id="cd07185">
    <property type="entry name" value="OmpA_C-like"/>
    <property type="match status" value="1"/>
</dbReference>
<dbReference type="RefSeq" id="WP_109712717.1">
    <property type="nucleotide sequence ID" value="NZ_QGDS01000010.1"/>
</dbReference>
<name>A0A315ZVT1_9FIRM</name>